<dbReference type="Proteomes" id="UP001187192">
    <property type="component" value="Unassembled WGS sequence"/>
</dbReference>
<organism evidence="2 3">
    <name type="scientific">Ficus carica</name>
    <name type="common">Common fig</name>
    <dbReference type="NCBI Taxonomy" id="3494"/>
    <lineage>
        <taxon>Eukaryota</taxon>
        <taxon>Viridiplantae</taxon>
        <taxon>Streptophyta</taxon>
        <taxon>Embryophyta</taxon>
        <taxon>Tracheophyta</taxon>
        <taxon>Spermatophyta</taxon>
        <taxon>Magnoliopsida</taxon>
        <taxon>eudicotyledons</taxon>
        <taxon>Gunneridae</taxon>
        <taxon>Pentapetalae</taxon>
        <taxon>rosids</taxon>
        <taxon>fabids</taxon>
        <taxon>Rosales</taxon>
        <taxon>Moraceae</taxon>
        <taxon>Ficeae</taxon>
        <taxon>Ficus</taxon>
    </lineage>
</organism>
<name>A0AA88A388_FICCA</name>
<accession>A0AA88A388</accession>
<evidence type="ECO:0000313" key="2">
    <source>
        <dbReference type="EMBL" id="GMN44959.1"/>
    </source>
</evidence>
<proteinExistence type="predicted"/>
<dbReference type="Gene3D" id="1.10.10.1290">
    <property type="entry name" value="Transcriptional regulator DELLA, N-terminal domain"/>
    <property type="match status" value="1"/>
</dbReference>
<evidence type="ECO:0000313" key="3">
    <source>
        <dbReference type="Proteomes" id="UP001187192"/>
    </source>
</evidence>
<reference evidence="2" key="1">
    <citation type="submission" date="2023-07" db="EMBL/GenBank/DDBJ databases">
        <title>draft genome sequence of fig (Ficus carica).</title>
        <authorList>
            <person name="Takahashi T."/>
            <person name="Nishimura K."/>
        </authorList>
    </citation>
    <scope>NUCLEOTIDE SEQUENCE</scope>
</reference>
<protein>
    <recommendedName>
        <fullName evidence="1">Transcriptional factor DELLA N-terminal domain-containing protein</fullName>
    </recommendedName>
</protein>
<comment type="caution">
    <text evidence="2">The sequence shown here is derived from an EMBL/GenBank/DDBJ whole genome shotgun (WGS) entry which is preliminary data.</text>
</comment>
<evidence type="ECO:0000259" key="1">
    <source>
        <dbReference type="Pfam" id="PF12041"/>
    </source>
</evidence>
<dbReference type="InterPro" id="IPR021914">
    <property type="entry name" value="TF_DELLA_N"/>
</dbReference>
<dbReference type="EMBL" id="BTGU01000019">
    <property type="protein sequence ID" value="GMN44959.1"/>
    <property type="molecule type" value="Genomic_DNA"/>
</dbReference>
<gene>
    <name evidence="2" type="ORF">TIFTF001_014149</name>
</gene>
<sequence>MEKASKLWEEDDGGMDELQAVLGYKVRSLDLAEVAQKLDRFESDLQHSKTISPRLLPTPFRSLNLAQELAHGA</sequence>
<dbReference type="AlphaFoldDB" id="A0AA88A388"/>
<feature type="domain" description="Transcriptional factor DELLA N-terminal" evidence="1">
    <location>
        <begin position="16"/>
        <end position="50"/>
    </location>
</feature>
<keyword evidence="3" id="KW-1185">Reference proteome</keyword>
<dbReference type="InterPro" id="IPR038088">
    <property type="entry name" value="DELLA_N_sf"/>
</dbReference>
<dbReference type="Pfam" id="PF12041">
    <property type="entry name" value="DELLA"/>
    <property type="match status" value="1"/>
</dbReference>